<reference evidence="1 2" key="1">
    <citation type="submission" date="2016-10" db="EMBL/GenBank/DDBJ databases">
        <authorList>
            <person name="de Groot N.N."/>
        </authorList>
    </citation>
    <scope>NUCLEOTIDE SEQUENCE [LARGE SCALE GENOMIC DNA]</scope>
    <source>
        <strain evidence="1 2">DSM 22187</strain>
    </source>
</reference>
<gene>
    <name evidence="1" type="ORF">SAMN05444271_10427</name>
</gene>
<dbReference type="GeneID" id="35001984"/>
<accession>A0A2H4Q0R3</accession>
<proteinExistence type="predicted"/>
<name>A0A1H6S0Q2_9EURY</name>
<dbReference type="KEGG" id="hae:halTADL_1167"/>
<dbReference type="Proteomes" id="UP000198888">
    <property type="component" value="Unassembled WGS sequence"/>
</dbReference>
<organism evidence="1 2">
    <name type="scientific">Halohasta litchfieldiae</name>
    <dbReference type="NCBI Taxonomy" id="1073996"/>
    <lineage>
        <taxon>Archaea</taxon>
        <taxon>Methanobacteriati</taxon>
        <taxon>Methanobacteriota</taxon>
        <taxon>Stenosarchaea group</taxon>
        <taxon>Halobacteria</taxon>
        <taxon>Halobacteriales</taxon>
        <taxon>Haloferacaceae</taxon>
        <taxon>Halohasta</taxon>
    </lineage>
</organism>
<sequence>MTSEGETRAVSVVVDASPEGVQKYTARVACDDGEIESVDPGALERFFEIVEGGEGSRFVRTRAVDMTGEARHIEEPTPLFSVRFTEPVDLTAISLHFETILDHDSEDVPTESLRFNAIE</sequence>
<dbReference type="STRING" id="1073996.SAMN05444271_10427"/>
<dbReference type="OrthoDB" id="338386at2157"/>
<dbReference type="EMBL" id="FNYR01000004">
    <property type="protein sequence ID" value="SEI61489.1"/>
    <property type="molecule type" value="Genomic_DNA"/>
</dbReference>
<evidence type="ECO:0000313" key="1">
    <source>
        <dbReference type="EMBL" id="SEI61489.1"/>
    </source>
</evidence>
<evidence type="ECO:0000313" key="2">
    <source>
        <dbReference type="Proteomes" id="UP000198888"/>
    </source>
</evidence>
<protein>
    <submittedName>
        <fullName evidence="1">Uncharacterized protein</fullName>
    </submittedName>
</protein>
<dbReference type="RefSeq" id="WP_089671170.1">
    <property type="nucleotide sequence ID" value="NZ_CP024845.1"/>
</dbReference>
<keyword evidence="2" id="KW-1185">Reference proteome</keyword>
<dbReference type="AlphaFoldDB" id="A0A1H6S0Q2"/>
<accession>A0A1H6S0Q2</accession>